<proteinExistence type="evidence at transcript level"/>
<dbReference type="AlphaFoldDB" id="L7LTC3"/>
<organism evidence="1">
    <name type="scientific">Rhipicephalus pulchellus</name>
    <name type="common">Yellow backed tick</name>
    <name type="synonym">Dermacentor pulchellus</name>
    <dbReference type="NCBI Taxonomy" id="72859"/>
    <lineage>
        <taxon>Eukaryota</taxon>
        <taxon>Metazoa</taxon>
        <taxon>Ecdysozoa</taxon>
        <taxon>Arthropoda</taxon>
        <taxon>Chelicerata</taxon>
        <taxon>Arachnida</taxon>
        <taxon>Acari</taxon>
        <taxon>Parasitiformes</taxon>
        <taxon>Ixodida</taxon>
        <taxon>Ixodoidea</taxon>
        <taxon>Ixodidae</taxon>
        <taxon>Rhipicephalinae</taxon>
        <taxon>Rhipicephalus</taxon>
        <taxon>Rhipicephalus</taxon>
    </lineage>
</organism>
<accession>L7LTC3</accession>
<reference evidence="1" key="2">
    <citation type="journal article" date="2015" name="J. Proteomics">
        <title>Sexual differences in the sialomes of the zebra tick, Rhipicephalus pulchellus.</title>
        <authorList>
            <person name="Tan A.W."/>
            <person name="Francischetti I.M."/>
            <person name="Slovak M."/>
            <person name="Kini R.M."/>
            <person name="Ribeiro J.M."/>
        </authorList>
    </citation>
    <scope>NUCLEOTIDE SEQUENCE</scope>
    <source>
        <tissue evidence="1">Salivary gland</tissue>
    </source>
</reference>
<protein>
    <submittedName>
        <fullName evidence="1">Putative group i salivary lipocalin</fullName>
    </submittedName>
</protein>
<name>L7LTC3_RHIPC</name>
<dbReference type="EMBL" id="GACK01010965">
    <property type="protein sequence ID" value="JAA54069.1"/>
    <property type="molecule type" value="mRNA"/>
</dbReference>
<reference evidence="1" key="1">
    <citation type="submission" date="2012-11" db="EMBL/GenBank/DDBJ databases">
        <authorList>
            <person name="Lucero-Rivera Y.E."/>
            <person name="Tovar-Ramirez D."/>
        </authorList>
    </citation>
    <scope>NUCLEOTIDE SEQUENCE</scope>
    <source>
        <tissue evidence="1">Salivary gland</tissue>
    </source>
</reference>
<evidence type="ECO:0000313" key="1">
    <source>
        <dbReference type="EMBL" id="JAA54069.1"/>
    </source>
</evidence>
<sequence length="180" mass="20550">MAAFALHFIQVFLCTFPIIVPSSCTFFFLRGEVSNSLEDLHKFLNTDELIKMKWRDNGEAYFCNYWQKNLLKSNTYTYDSFVEKGLTGTKHKAKYPSFATLTPGSNGAVMNTNLIGGGESSAMALVLKSYVHDEKCAVFMYPDKSCVQFVWASSFWQEHSYCDYDYGKICITGTYRPTCR</sequence>